<evidence type="ECO:0000313" key="1">
    <source>
        <dbReference type="EMBL" id="PIR69453.1"/>
    </source>
</evidence>
<gene>
    <name evidence="1" type="ORF">COU47_02645</name>
</gene>
<sequence length="359" mass="41456">MAILFALFSFYPAHAGKNKEPEACGPNNTQQSLVRNGTFLFSDRDKNAVSSGVVYQIIPLQPDGFETIVVHSHPSNSKDPRTNVAFAIFEWSCDKQGVRLEDIEQCGRFWQYYAGMDEDFREAYVYEVKSHEVVPDLRRGKVWAIDARVVTRWVREGPQENIYANKAFLRNQITGEFDLIHERRFFNRNHCPQGQDDPREGAHERIEFFTDTFPRFYAVGFANMFTVKINGNRERILFYSYNDGLYNFANFWDYPYAIRGTPADFLMFYDKKEKTSNDAQPGGGSWVGLNRDRIVSMQNPPSAQDPIIDNPFSTLYSEEMPEAAEASSDALPSVYRWVEERERLGVTELPEDIQDSLNY</sequence>
<reference evidence="2" key="1">
    <citation type="submission" date="2017-09" db="EMBL/GenBank/DDBJ databases">
        <title>Depth-based differentiation of microbial function through sediment-hosted aquifers and enrichment of novel symbionts in the deep terrestrial subsurface.</title>
        <authorList>
            <person name="Probst A.J."/>
            <person name="Ladd B."/>
            <person name="Jarett J.K."/>
            <person name="Geller-Mcgrath D.E."/>
            <person name="Sieber C.M.K."/>
            <person name="Emerson J.B."/>
            <person name="Anantharaman K."/>
            <person name="Thomas B.C."/>
            <person name="Malmstrom R."/>
            <person name="Stieglmeier M."/>
            <person name="Klingl A."/>
            <person name="Woyke T."/>
            <person name="Ryan C.M."/>
            <person name="Banfield J.F."/>
        </authorList>
    </citation>
    <scope>NUCLEOTIDE SEQUENCE [LARGE SCALE GENOMIC DNA]</scope>
</reference>
<organism evidence="1 2">
    <name type="scientific">Candidatus Niyogibacteria bacterium CG10_big_fil_rev_8_21_14_0_10_46_36</name>
    <dbReference type="NCBI Taxonomy" id="1974726"/>
    <lineage>
        <taxon>Bacteria</taxon>
        <taxon>Candidatus Niyogiibacteriota</taxon>
    </lineage>
</organism>
<evidence type="ECO:0000313" key="2">
    <source>
        <dbReference type="Proteomes" id="UP000231503"/>
    </source>
</evidence>
<name>A0A2H0TD33_9BACT</name>
<proteinExistence type="predicted"/>
<dbReference type="Proteomes" id="UP000231503">
    <property type="component" value="Unassembled WGS sequence"/>
</dbReference>
<dbReference type="AlphaFoldDB" id="A0A2H0TD33"/>
<accession>A0A2H0TD33</accession>
<protein>
    <submittedName>
        <fullName evidence="1">Uncharacterized protein</fullName>
    </submittedName>
</protein>
<dbReference type="EMBL" id="PFCO01000006">
    <property type="protein sequence ID" value="PIR69453.1"/>
    <property type="molecule type" value="Genomic_DNA"/>
</dbReference>
<comment type="caution">
    <text evidence="1">The sequence shown here is derived from an EMBL/GenBank/DDBJ whole genome shotgun (WGS) entry which is preliminary data.</text>
</comment>